<dbReference type="PANTHER" id="PTHR30081:SF8">
    <property type="entry name" value="PROTEIN TRANSLOCASE SUBUNIT SECF"/>
    <property type="match status" value="1"/>
</dbReference>
<gene>
    <name evidence="9" type="primary">secF</name>
    <name evidence="11" type="ORF">RISW2_19055</name>
</gene>
<evidence type="ECO:0000256" key="6">
    <source>
        <dbReference type="ARBA" id="ARBA00022989"/>
    </source>
</evidence>
<dbReference type="AlphaFoldDB" id="X7F250"/>
<dbReference type="GO" id="GO:0005886">
    <property type="term" value="C:plasma membrane"/>
    <property type="evidence" value="ECO:0007669"/>
    <property type="project" value="UniProtKB-SubCell"/>
</dbReference>
<dbReference type="GO" id="GO:0043952">
    <property type="term" value="P:protein transport by the Sec complex"/>
    <property type="evidence" value="ECO:0007669"/>
    <property type="project" value="UniProtKB-UniRule"/>
</dbReference>
<keyword evidence="7 9" id="KW-0811">Translocation</keyword>
<feature type="transmembrane region" description="Helical" evidence="9">
    <location>
        <begin position="24"/>
        <end position="42"/>
    </location>
</feature>
<feature type="domain" description="Protein export membrane protein SecD/SecF C-terminal" evidence="10">
    <location>
        <begin position="111"/>
        <end position="289"/>
    </location>
</feature>
<dbReference type="Pfam" id="PF02355">
    <property type="entry name" value="SecD_SecF_C"/>
    <property type="match status" value="1"/>
</dbReference>
<evidence type="ECO:0000256" key="9">
    <source>
        <dbReference type="HAMAP-Rule" id="MF_01464"/>
    </source>
</evidence>
<dbReference type="NCBIfam" id="TIGR00966">
    <property type="entry name" value="transloc_SecF"/>
    <property type="match status" value="1"/>
</dbReference>
<dbReference type="STRING" id="1449351.RISW2_19055"/>
<evidence type="ECO:0000259" key="10">
    <source>
        <dbReference type="Pfam" id="PF02355"/>
    </source>
</evidence>
<keyword evidence="8 9" id="KW-0472">Membrane</keyword>
<name>X7F250_9RHOB</name>
<evidence type="ECO:0000313" key="12">
    <source>
        <dbReference type="Proteomes" id="UP000023430"/>
    </source>
</evidence>
<keyword evidence="12" id="KW-1185">Reference proteome</keyword>
<dbReference type="Proteomes" id="UP000023430">
    <property type="component" value="Unassembled WGS sequence"/>
</dbReference>
<evidence type="ECO:0000256" key="5">
    <source>
        <dbReference type="ARBA" id="ARBA00022927"/>
    </source>
</evidence>
<dbReference type="InterPro" id="IPR022646">
    <property type="entry name" value="SecD/SecF_CS"/>
</dbReference>
<evidence type="ECO:0000256" key="3">
    <source>
        <dbReference type="ARBA" id="ARBA00022475"/>
    </source>
</evidence>
<dbReference type="InterPro" id="IPR005665">
    <property type="entry name" value="SecF_bac"/>
</dbReference>
<dbReference type="SUPFAM" id="SSF82866">
    <property type="entry name" value="Multidrug efflux transporter AcrB transmembrane domain"/>
    <property type="match status" value="1"/>
</dbReference>
<keyword evidence="6 9" id="KW-1133">Transmembrane helix</keyword>
<evidence type="ECO:0000256" key="8">
    <source>
        <dbReference type="ARBA" id="ARBA00023136"/>
    </source>
</evidence>
<dbReference type="EMBL" id="JAME01000053">
    <property type="protein sequence ID" value="ETX26823.1"/>
    <property type="molecule type" value="Genomic_DNA"/>
</dbReference>
<dbReference type="GO" id="GO:0015450">
    <property type="term" value="F:protein-transporting ATPase activity"/>
    <property type="evidence" value="ECO:0007669"/>
    <property type="project" value="InterPro"/>
</dbReference>
<feature type="transmembrane region" description="Helical" evidence="9">
    <location>
        <begin position="132"/>
        <end position="153"/>
    </location>
</feature>
<dbReference type="eggNOG" id="COG0341">
    <property type="taxonomic scope" value="Bacteria"/>
</dbReference>
<evidence type="ECO:0000256" key="1">
    <source>
        <dbReference type="ARBA" id="ARBA00004651"/>
    </source>
</evidence>
<dbReference type="NCBIfam" id="TIGR00916">
    <property type="entry name" value="2A0604s01"/>
    <property type="match status" value="1"/>
</dbReference>
<dbReference type="PRINTS" id="PR01755">
    <property type="entry name" value="SECFTRNLCASE"/>
</dbReference>
<feature type="transmembrane region" description="Helical" evidence="9">
    <location>
        <begin position="246"/>
        <end position="265"/>
    </location>
</feature>
<organism evidence="11 12">
    <name type="scientific">Roseivivax isoporae LMG 25204</name>
    <dbReference type="NCBI Taxonomy" id="1449351"/>
    <lineage>
        <taxon>Bacteria</taxon>
        <taxon>Pseudomonadati</taxon>
        <taxon>Pseudomonadota</taxon>
        <taxon>Alphaproteobacteria</taxon>
        <taxon>Rhodobacterales</taxon>
        <taxon>Roseobacteraceae</taxon>
        <taxon>Roseivivax</taxon>
    </lineage>
</organism>
<reference evidence="11 12" key="1">
    <citation type="submission" date="2014-01" db="EMBL/GenBank/DDBJ databases">
        <title>Roseivivax isoporae LMG 25204 Genome Sequencing.</title>
        <authorList>
            <person name="Lai Q."/>
            <person name="Li G."/>
            <person name="Shao Z."/>
        </authorList>
    </citation>
    <scope>NUCLEOTIDE SEQUENCE [LARGE SCALE GENOMIC DNA]</scope>
    <source>
        <strain evidence="11 12">LMG 25204</strain>
    </source>
</reference>
<dbReference type="Pfam" id="PF07549">
    <property type="entry name" value="Sec_GG"/>
    <property type="match status" value="1"/>
</dbReference>
<evidence type="ECO:0000256" key="7">
    <source>
        <dbReference type="ARBA" id="ARBA00023010"/>
    </source>
</evidence>
<dbReference type="HAMAP" id="MF_01464_B">
    <property type="entry name" value="SecF_B"/>
    <property type="match status" value="1"/>
</dbReference>
<comment type="similarity">
    <text evidence="9">Belongs to the SecD/SecF family. SecF subfamily.</text>
</comment>
<dbReference type="InterPro" id="IPR022813">
    <property type="entry name" value="SecD/SecF_arch_bac"/>
</dbReference>
<keyword evidence="4 9" id="KW-0812">Transmembrane</keyword>
<dbReference type="PANTHER" id="PTHR30081">
    <property type="entry name" value="PROTEIN-EXPORT MEMBRANE PROTEIN SEC"/>
    <property type="match status" value="1"/>
</dbReference>
<comment type="subcellular location">
    <subcellularLocation>
        <location evidence="1 9">Cell membrane</location>
        <topology evidence="1 9">Multi-pass membrane protein</topology>
    </subcellularLocation>
</comment>
<dbReference type="Gene3D" id="1.20.1640.10">
    <property type="entry name" value="Multidrug efflux transporter AcrB transmembrane domain"/>
    <property type="match status" value="1"/>
</dbReference>
<proteinExistence type="inferred from homology"/>
<keyword evidence="3 9" id="KW-1003">Cell membrane</keyword>
<evidence type="ECO:0000256" key="2">
    <source>
        <dbReference type="ARBA" id="ARBA00022448"/>
    </source>
</evidence>
<dbReference type="GO" id="GO:0006605">
    <property type="term" value="P:protein targeting"/>
    <property type="evidence" value="ECO:0007669"/>
    <property type="project" value="UniProtKB-UniRule"/>
</dbReference>
<comment type="caution">
    <text evidence="11">The sequence shown here is derived from an EMBL/GenBank/DDBJ whole genome shotgun (WGS) entry which is preliminary data.</text>
</comment>
<dbReference type="GO" id="GO:0065002">
    <property type="term" value="P:intracellular protein transmembrane transport"/>
    <property type="evidence" value="ECO:0007669"/>
    <property type="project" value="UniProtKB-UniRule"/>
</dbReference>
<dbReference type="InterPro" id="IPR055344">
    <property type="entry name" value="SecD_SecF_C_bact"/>
</dbReference>
<comment type="function">
    <text evidence="9">Part of the Sec protein translocase complex. Interacts with the SecYEG preprotein conducting channel. SecDF uses the proton motive force (PMF) to complete protein translocation after the ATP-dependent function of SecA.</text>
</comment>
<evidence type="ECO:0000256" key="4">
    <source>
        <dbReference type="ARBA" id="ARBA00022692"/>
    </source>
</evidence>
<dbReference type="InterPro" id="IPR048634">
    <property type="entry name" value="SecD_SecF_C"/>
</dbReference>
<accession>X7F250</accession>
<keyword evidence="2 9" id="KW-0813">Transport</keyword>
<keyword evidence="5 9" id="KW-0653">Protein transport</keyword>
<protein>
    <recommendedName>
        <fullName evidence="9">Protein-export membrane protein SecF</fullName>
    </recommendedName>
</protein>
<dbReference type="InterPro" id="IPR022645">
    <property type="entry name" value="SecD/SecF_bac"/>
</dbReference>
<feature type="transmembrane region" description="Helical" evidence="9">
    <location>
        <begin position="271"/>
        <end position="289"/>
    </location>
</feature>
<dbReference type="PATRIC" id="fig|1449351.3.peg.4287"/>
<sequence>MNTRLLAALVPPGSVVPFTRWRRLAFAISLTLVAATVLLLAFRGLSLGLDFTGGVALEARSALPFDVSAIRAALAAAGHADAVIQLADAGRSVLIRLQDTTGHGADAVRAALGPAAQIVSEENVGPKVSLELLRSGLTSCLLAVGAIAVYVWLRFEARFGLSAFLTTFHDVVMMIGFFALTGLTFDLTSVAALLLVAGYSINDTVIVFDRVREDLGRNRAAPLPSVIDRAITDTLRRTLMTSGTTLATSVALMLFGGPVLFGFAAATTFGIALGTLSSIFVAAPLLLALPGPILAEPPQTPRAETGA</sequence>
<evidence type="ECO:0000313" key="11">
    <source>
        <dbReference type="EMBL" id="ETX26823.1"/>
    </source>
</evidence>
<comment type="subunit">
    <text evidence="9">Forms a complex with SecD. Part of the essential Sec protein translocation apparatus which comprises SecA, SecYEG and auxiliary proteins SecDF-YajC and YidC.</text>
</comment>
<dbReference type="OrthoDB" id="9774769at2"/>
<dbReference type="RefSeq" id="WP_043774780.1">
    <property type="nucleotide sequence ID" value="NZ_JAME01000053.1"/>
</dbReference>
<comment type="caution">
    <text evidence="9">Lacks conserved residue(s) required for the propagation of feature annotation.</text>
</comment>